<dbReference type="RefSeq" id="XP_066701232.1">
    <property type="nucleotide sequence ID" value="XM_066841370.1"/>
</dbReference>
<evidence type="ECO:0000313" key="3">
    <source>
        <dbReference type="Proteomes" id="UP001391051"/>
    </source>
</evidence>
<feature type="region of interest" description="Disordered" evidence="1">
    <location>
        <begin position="66"/>
        <end position="94"/>
    </location>
</feature>
<feature type="compositionally biased region" description="Basic and acidic residues" evidence="1">
    <location>
        <begin position="82"/>
        <end position="94"/>
    </location>
</feature>
<dbReference type="EMBL" id="JAQQWE010000004">
    <property type="protein sequence ID" value="KAK7955926.1"/>
    <property type="molecule type" value="Genomic_DNA"/>
</dbReference>
<protein>
    <submittedName>
        <fullName evidence="2">Uncharacterized protein</fullName>
    </submittedName>
</protein>
<reference evidence="2 3" key="1">
    <citation type="submission" date="2023-01" db="EMBL/GenBank/DDBJ databases">
        <title>Analysis of 21 Apiospora genomes using comparative genomics revels a genus with tremendous synthesis potential of carbohydrate active enzymes and secondary metabolites.</title>
        <authorList>
            <person name="Sorensen T."/>
        </authorList>
    </citation>
    <scope>NUCLEOTIDE SEQUENCE [LARGE SCALE GENOMIC DNA]</scope>
    <source>
        <strain evidence="2 3">CBS 24483</strain>
    </source>
</reference>
<dbReference type="Proteomes" id="UP001391051">
    <property type="component" value="Unassembled WGS sequence"/>
</dbReference>
<dbReference type="GeneID" id="92074432"/>
<keyword evidence="3" id="KW-1185">Reference proteome</keyword>
<organism evidence="2 3">
    <name type="scientific">Apiospora aurea</name>
    <dbReference type="NCBI Taxonomy" id="335848"/>
    <lineage>
        <taxon>Eukaryota</taxon>
        <taxon>Fungi</taxon>
        <taxon>Dikarya</taxon>
        <taxon>Ascomycota</taxon>
        <taxon>Pezizomycotina</taxon>
        <taxon>Sordariomycetes</taxon>
        <taxon>Xylariomycetidae</taxon>
        <taxon>Amphisphaeriales</taxon>
        <taxon>Apiosporaceae</taxon>
        <taxon>Apiospora</taxon>
    </lineage>
</organism>
<evidence type="ECO:0000256" key="1">
    <source>
        <dbReference type="SAM" id="MobiDB-lite"/>
    </source>
</evidence>
<evidence type="ECO:0000313" key="2">
    <source>
        <dbReference type="EMBL" id="KAK7955926.1"/>
    </source>
</evidence>
<sequence>MTAWFPKDEVDDGHAVHECDISSDITLIAKRLFYIKYGIIVVRPDLLLRKVIKNALEEMVTKEQQQLTDAGSELVDQSPRSTSEEAHLNNEQSRRGFAHTHGFTDTHNLTVSYPQEFAQNLWNELQDTEIVSLFYRQTATDAERSDPDFFWTDKSWVGNRAEGGWDAGPSDLEWNECKEISNEANPGLLRHFTRRFKQWLARHLAP</sequence>
<gene>
    <name evidence="2" type="ORF">PG986_005148</name>
</gene>
<accession>A0ABR1QGQ6</accession>
<comment type="caution">
    <text evidence="2">The sequence shown here is derived from an EMBL/GenBank/DDBJ whole genome shotgun (WGS) entry which is preliminary data.</text>
</comment>
<proteinExistence type="predicted"/>
<name>A0ABR1QGQ6_9PEZI</name>